<dbReference type="OrthoDB" id="1937899at2759"/>
<reference evidence="2 3" key="1">
    <citation type="submission" date="2018-11" db="EMBL/GenBank/DDBJ databases">
        <authorList>
            <consortium name="Pathogen Informatics"/>
        </authorList>
    </citation>
    <scope>NUCLEOTIDE SEQUENCE [LARGE SCALE GENOMIC DNA]</scope>
</reference>
<dbReference type="PANTHER" id="PTHR12837">
    <property type="entry name" value="POLY ADP-RIBOSE GLYCOHYDROLASE"/>
    <property type="match status" value="1"/>
</dbReference>
<accession>A0A3P7LG63</accession>
<dbReference type="Pfam" id="PF05028">
    <property type="entry name" value="PARG_cat_C"/>
    <property type="match status" value="1"/>
</dbReference>
<dbReference type="InterPro" id="IPR007724">
    <property type="entry name" value="Poly_GlycHdrlase"/>
</dbReference>
<sequence>MVDSIRARAGAAAEQLIHEQHRSKVQKVICILHYFSRVLAEDGAPAGAITFARRCLNHPPDFESSTVLIGSVPLSTSSTSLIEDAGSDCLQASYQLNETDNHVKPGFFLLLTSLGSPTFRDKQGRWKKVVTMIDAVCFADPVLQFQTEFLRRELRKAYAGFTDIAAPYRSLPAIVVSGHWGCGAFRGNKALKALLQLMACAQACKALAYSTFGEEHFGEEILRMYDSLADSQSALVYTHPFGAPEVQKNVEMSEYVFKAVQQQLTSKETRAANESTPA</sequence>
<evidence type="ECO:0000259" key="1">
    <source>
        <dbReference type="Pfam" id="PF05028"/>
    </source>
</evidence>
<protein>
    <recommendedName>
        <fullName evidence="1">PARG catalytic Macro domain-containing protein</fullName>
    </recommendedName>
</protein>
<dbReference type="GO" id="GO:0005737">
    <property type="term" value="C:cytoplasm"/>
    <property type="evidence" value="ECO:0007669"/>
    <property type="project" value="TreeGrafter"/>
</dbReference>
<keyword evidence="3" id="KW-1185">Reference proteome</keyword>
<name>A0A3P7LG63_DIBLA</name>
<dbReference type="GO" id="GO:1990966">
    <property type="term" value="P:ATP generation from poly-ADP-D-ribose"/>
    <property type="evidence" value="ECO:0007669"/>
    <property type="project" value="TreeGrafter"/>
</dbReference>
<dbReference type="AlphaFoldDB" id="A0A3P7LG63"/>
<dbReference type="Proteomes" id="UP000281553">
    <property type="component" value="Unassembled WGS sequence"/>
</dbReference>
<dbReference type="GO" id="GO:0005975">
    <property type="term" value="P:carbohydrate metabolic process"/>
    <property type="evidence" value="ECO:0007669"/>
    <property type="project" value="InterPro"/>
</dbReference>
<dbReference type="EMBL" id="UYRU01050146">
    <property type="protein sequence ID" value="VDN10857.1"/>
    <property type="molecule type" value="Genomic_DNA"/>
</dbReference>
<proteinExistence type="predicted"/>
<dbReference type="PANTHER" id="PTHR12837:SF15">
    <property type="entry name" value="POLY(ADP-RIBOSE) GLYCOHYDROLASE"/>
    <property type="match status" value="1"/>
</dbReference>
<dbReference type="GO" id="GO:0009225">
    <property type="term" value="P:nucleotide-sugar metabolic process"/>
    <property type="evidence" value="ECO:0007669"/>
    <property type="project" value="TreeGrafter"/>
</dbReference>
<organism evidence="2 3">
    <name type="scientific">Dibothriocephalus latus</name>
    <name type="common">Fish tapeworm</name>
    <name type="synonym">Diphyllobothrium latum</name>
    <dbReference type="NCBI Taxonomy" id="60516"/>
    <lineage>
        <taxon>Eukaryota</taxon>
        <taxon>Metazoa</taxon>
        <taxon>Spiralia</taxon>
        <taxon>Lophotrochozoa</taxon>
        <taxon>Platyhelminthes</taxon>
        <taxon>Cestoda</taxon>
        <taxon>Eucestoda</taxon>
        <taxon>Diphyllobothriidea</taxon>
        <taxon>Diphyllobothriidae</taxon>
        <taxon>Dibothriocephalus</taxon>
    </lineage>
</organism>
<dbReference type="GO" id="GO:0006282">
    <property type="term" value="P:regulation of DNA repair"/>
    <property type="evidence" value="ECO:0007669"/>
    <property type="project" value="InterPro"/>
</dbReference>
<evidence type="ECO:0000313" key="3">
    <source>
        <dbReference type="Proteomes" id="UP000281553"/>
    </source>
</evidence>
<gene>
    <name evidence="2" type="ORF">DILT_LOCUS6688</name>
</gene>
<dbReference type="GO" id="GO:0004649">
    <property type="term" value="F:poly(ADP-ribose) glycohydrolase activity"/>
    <property type="evidence" value="ECO:0007669"/>
    <property type="project" value="InterPro"/>
</dbReference>
<dbReference type="GO" id="GO:0005634">
    <property type="term" value="C:nucleus"/>
    <property type="evidence" value="ECO:0007669"/>
    <property type="project" value="TreeGrafter"/>
</dbReference>
<dbReference type="InterPro" id="IPR046372">
    <property type="entry name" value="PARG_cat_C"/>
</dbReference>
<feature type="domain" description="PARG catalytic Macro" evidence="1">
    <location>
        <begin position="118"/>
        <end position="217"/>
    </location>
</feature>
<evidence type="ECO:0000313" key="2">
    <source>
        <dbReference type="EMBL" id="VDN10857.1"/>
    </source>
</evidence>